<dbReference type="Proteomes" id="UP000430120">
    <property type="component" value="Unassembled WGS sequence"/>
</dbReference>
<protein>
    <submittedName>
        <fullName evidence="1">Uncharacterized protein</fullName>
    </submittedName>
</protein>
<dbReference type="AlphaFoldDB" id="A0A643F9Y2"/>
<sequence length="171" mass="19327">MTDQPRPIGQLDVQRWLGRCMLRLQQYERLMKTLLAHHELAGPADALESQRAANLEKVSDKTLGTLVKSLFESYAVPDGFERELLPEDKVPTDRISMAISYRMTMAPERLAEVRGQIEELVVMRNELVHGATAVRTSHGGLFSFTINHYNNTRRGDPVFACRVALGYSDLL</sequence>
<accession>A0A643F9Y2</accession>
<reference evidence="1 2" key="1">
    <citation type="submission" date="2019-09" db="EMBL/GenBank/DDBJ databases">
        <title>Draft genome sequences of 48 bacterial type strains from the CCUG.</title>
        <authorList>
            <person name="Tunovic T."/>
            <person name="Pineiro-Iglesias B."/>
            <person name="Unosson C."/>
            <person name="Inganas E."/>
            <person name="Ohlen M."/>
            <person name="Cardew S."/>
            <person name="Jensie-Markopoulos S."/>
            <person name="Salva-Serra F."/>
            <person name="Jaen-Luchoro D."/>
            <person name="Karlsson R."/>
            <person name="Svensson-Stadler L."/>
            <person name="Chun J."/>
            <person name="Moore E."/>
        </authorList>
    </citation>
    <scope>NUCLEOTIDE SEQUENCE [LARGE SCALE GENOMIC DNA]</scope>
    <source>
        <strain evidence="1 2">CCUG 30977</strain>
    </source>
</reference>
<keyword evidence="2" id="KW-1185">Reference proteome</keyword>
<name>A0A643F9Y2_IDEDE</name>
<dbReference type="RefSeq" id="WP_151124678.1">
    <property type="nucleotide sequence ID" value="NZ_CP088081.1"/>
</dbReference>
<proteinExistence type="predicted"/>
<dbReference type="OrthoDB" id="571278at2"/>
<evidence type="ECO:0000313" key="1">
    <source>
        <dbReference type="EMBL" id="KAB0580609.1"/>
    </source>
</evidence>
<gene>
    <name evidence="1" type="ORF">F7Q92_13640</name>
</gene>
<dbReference type="EMBL" id="VZPB01000032">
    <property type="protein sequence ID" value="KAB0580609.1"/>
    <property type="molecule type" value="Genomic_DNA"/>
</dbReference>
<evidence type="ECO:0000313" key="2">
    <source>
        <dbReference type="Proteomes" id="UP000430120"/>
    </source>
</evidence>
<organism evidence="1 2">
    <name type="scientific">Ideonella dechloratans</name>
    <dbReference type="NCBI Taxonomy" id="36863"/>
    <lineage>
        <taxon>Bacteria</taxon>
        <taxon>Pseudomonadati</taxon>
        <taxon>Pseudomonadota</taxon>
        <taxon>Betaproteobacteria</taxon>
        <taxon>Burkholderiales</taxon>
        <taxon>Sphaerotilaceae</taxon>
        <taxon>Ideonella</taxon>
    </lineage>
</organism>
<comment type="caution">
    <text evidence="1">The sequence shown here is derived from an EMBL/GenBank/DDBJ whole genome shotgun (WGS) entry which is preliminary data.</text>
</comment>